<dbReference type="InterPro" id="IPR035979">
    <property type="entry name" value="RBD_domain_sf"/>
</dbReference>
<protein>
    <submittedName>
        <fullName evidence="3">Ribosomal RNA-processing protein 7,Rrp7A, RNA recognition motif,RNA recognition motif domain</fullName>
    </submittedName>
</protein>
<dbReference type="PANTHER" id="PTHR13191">
    <property type="entry name" value="RIBOSOMAL RNA PROCESSING PROTEIN 7-RELATED"/>
    <property type="match status" value="1"/>
</dbReference>
<dbReference type="GO" id="GO:0006364">
    <property type="term" value="P:rRNA processing"/>
    <property type="evidence" value="ECO:0007669"/>
    <property type="project" value="TreeGrafter"/>
</dbReference>
<accession>A0A5E4MSE7</accession>
<reference evidence="3 4" key="1">
    <citation type="submission" date="2019-08" db="EMBL/GenBank/DDBJ databases">
        <authorList>
            <person name="Alioto T."/>
            <person name="Alioto T."/>
            <person name="Gomez Garrido J."/>
        </authorList>
    </citation>
    <scope>NUCLEOTIDE SEQUENCE [LARGE SCALE GENOMIC DNA]</scope>
</reference>
<dbReference type="SUPFAM" id="SSF54928">
    <property type="entry name" value="RNA-binding domain, RBD"/>
    <property type="match status" value="1"/>
</dbReference>
<sequence length="278" mass="32247">MEDCVGFKVLPVKVNEKSTVVRHLFLKMNTTREKCPQKPEYQTLFVIGVPEFCEEKTLKHAFNHCGKIKSVFFHKEPTPVEPEVFPSKYFVPESIKGYKVAYIVFAHTSGLENALSLKCTESEPLILSTQSAPVTNIITRWCKNYNGNIIDSKAVQSEIDVYMAQYDKMTSERVKVEKELIDEDEDGWKTITKKGRNPGFSRKETTKNNILNKVAKKKIKKTLKNFYRFQIKETKINKLMELRNKFDSDKSKIELLKQIITTQISQNTLWSKYLTQSK</sequence>
<dbReference type="Pfam" id="PF12923">
    <property type="entry name" value="RRP7"/>
    <property type="match status" value="1"/>
</dbReference>
<feature type="domain" description="Ribosomal RNA-processing protein 7 C-terminal" evidence="2">
    <location>
        <begin position="148"/>
        <end position="258"/>
    </location>
</feature>
<dbReference type="Proteomes" id="UP000325440">
    <property type="component" value="Unassembled WGS sequence"/>
</dbReference>
<dbReference type="GO" id="GO:0000028">
    <property type="term" value="P:ribosomal small subunit assembly"/>
    <property type="evidence" value="ECO:0007669"/>
    <property type="project" value="TreeGrafter"/>
</dbReference>
<dbReference type="InterPro" id="IPR012677">
    <property type="entry name" value="Nucleotide-bd_a/b_plait_sf"/>
</dbReference>
<dbReference type="CDD" id="cd12951">
    <property type="entry name" value="RRP7_Rrp7A"/>
    <property type="match status" value="1"/>
</dbReference>
<evidence type="ECO:0000313" key="3">
    <source>
        <dbReference type="EMBL" id="VVC32323.1"/>
    </source>
</evidence>
<organism evidence="3 4">
    <name type="scientific">Cinara cedri</name>
    <dbReference type="NCBI Taxonomy" id="506608"/>
    <lineage>
        <taxon>Eukaryota</taxon>
        <taxon>Metazoa</taxon>
        <taxon>Ecdysozoa</taxon>
        <taxon>Arthropoda</taxon>
        <taxon>Hexapoda</taxon>
        <taxon>Insecta</taxon>
        <taxon>Pterygota</taxon>
        <taxon>Neoptera</taxon>
        <taxon>Paraneoptera</taxon>
        <taxon>Hemiptera</taxon>
        <taxon>Sternorrhyncha</taxon>
        <taxon>Aphidomorpha</taxon>
        <taxon>Aphidoidea</taxon>
        <taxon>Aphididae</taxon>
        <taxon>Lachninae</taxon>
        <taxon>Cinara</taxon>
    </lineage>
</organism>
<evidence type="ECO:0000259" key="2">
    <source>
        <dbReference type="Pfam" id="PF12923"/>
    </source>
</evidence>
<keyword evidence="4" id="KW-1185">Reference proteome</keyword>
<gene>
    <name evidence="3" type="ORF">CINCED_3A017504</name>
</gene>
<evidence type="ECO:0000313" key="4">
    <source>
        <dbReference type="Proteomes" id="UP000325440"/>
    </source>
</evidence>
<dbReference type="CDD" id="cd12294">
    <property type="entry name" value="RRM_Rrp7A"/>
    <property type="match status" value="1"/>
</dbReference>
<dbReference type="Gene3D" id="6.10.250.1770">
    <property type="match status" value="1"/>
</dbReference>
<dbReference type="EMBL" id="CABPRJ010000954">
    <property type="protein sequence ID" value="VVC32323.1"/>
    <property type="molecule type" value="Genomic_DNA"/>
</dbReference>
<dbReference type="InterPro" id="IPR034890">
    <property type="entry name" value="Rrp7A_RRM"/>
</dbReference>
<dbReference type="GO" id="GO:0003676">
    <property type="term" value="F:nucleic acid binding"/>
    <property type="evidence" value="ECO:0007669"/>
    <property type="project" value="InterPro"/>
</dbReference>
<evidence type="ECO:0000256" key="1">
    <source>
        <dbReference type="ARBA" id="ARBA00006110"/>
    </source>
</evidence>
<comment type="similarity">
    <text evidence="1">Belongs to the RRP7 family.</text>
</comment>
<dbReference type="GO" id="GO:0034456">
    <property type="term" value="C:UTP-C complex"/>
    <property type="evidence" value="ECO:0007669"/>
    <property type="project" value="TreeGrafter"/>
</dbReference>
<dbReference type="InterPro" id="IPR040446">
    <property type="entry name" value="RRP7"/>
</dbReference>
<dbReference type="OrthoDB" id="5390at2759"/>
<proteinExistence type="inferred from homology"/>
<dbReference type="AlphaFoldDB" id="A0A5E4MSE7"/>
<dbReference type="GO" id="GO:0032545">
    <property type="term" value="C:CURI complex"/>
    <property type="evidence" value="ECO:0007669"/>
    <property type="project" value="TreeGrafter"/>
</dbReference>
<name>A0A5E4MSE7_9HEMI</name>
<dbReference type="InterPro" id="IPR024326">
    <property type="entry name" value="RRP7_C"/>
</dbReference>
<dbReference type="PANTHER" id="PTHR13191:SF0">
    <property type="entry name" value="RIBOSOMAL RNA-PROCESSING PROTEIN 7 HOMOLOG A-RELATED"/>
    <property type="match status" value="1"/>
</dbReference>
<dbReference type="Gene3D" id="3.30.70.330">
    <property type="match status" value="1"/>
</dbReference>